<keyword evidence="1" id="KW-0812">Transmembrane</keyword>
<feature type="transmembrane region" description="Helical" evidence="1">
    <location>
        <begin position="12"/>
        <end position="33"/>
    </location>
</feature>
<feature type="transmembrane region" description="Helical" evidence="1">
    <location>
        <begin position="94"/>
        <end position="113"/>
    </location>
</feature>
<organism evidence="2 3">
    <name type="scientific">Rubritalea tangerina</name>
    <dbReference type="NCBI Taxonomy" id="430798"/>
    <lineage>
        <taxon>Bacteria</taxon>
        <taxon>Pseudomonadati</taxon>
        <taxon>Verrucomicrobiota</taxon>
        <taxon>Verrucomicrobiia</taxon>
        <taxon>Verrucomicrobiales</taxon>
        <taxon>Rubritaleaceae</taxon>
        <taxon>Rubritalea</taxon>
    </lineage>
</organism>
<accession>A0ABW4ZF99</accession>
<dbReference type="RefSeq" id="WP_377089828.1">
    <property type="nucleotide sequence ID" value="NZ_JBHSJL010000014.1"/>
</dbReference>
<dbReference type="Pfam" id="PF11026">
    <property type="entry name" value="DUF2721"/>
    <property type="match status" value="1"/>
</dbReference>
<dbReference type="EMBL" id="JBHUJB010000089">
    <property type="protein sequence ID" value="MFD2160698.1"/>
    <property type="molecule type" value="Genomic_DNA"/>
</dbReference>
<keyword evidence="3" id="KW-1185">Reference proteome</keyword>
<gene>
    <name evidence="2" type="ORF">ACFSW8_17470</name>
</gene>
<evidence type="ECO:0000313" key="3">
    <source>
        <dbReference type="Proteomes" id="UP001597389"/>
    </source>
</evidence>
<proteinExistence type="predicted"/>
<sequence>MTIDLSTPALLFPAVSLLFLSYTNRFLALSALIRKLHTDWIQSPEHCDSALLAQITNLRRRLKLIRWMQVSGALSLSLCVVSMGLMLLDCVQQGTFFFGVALLLMGVSLVALVREAYISGGALKILLDETGKKPGRECD</sequence>
<evidence type="ECO:0000256" key="1">
    <source>
        <dbReference type="SAM" id="Phobius"/>
    </source>
</evidence>
<keyword evidence="1" id="KW-0472">Membrane</keyword>
<dbReference type="Proteomes" id="UP001597389">
    <property type="component" value="Unassembled WGS sequence"/>
</dbReference>
<feature type="transmembrane region" description="Helical" evidence="1">
    <location>
        <begin position="67"/>
        <end position="88"/>
    </location>
</feature>
<name>A0ABW4ZF99_9BACT</name>
<reference evidence="3" key="1">
    <citation type="journal article" date="2019" name="Int. J. Syst. Evol. Microbiol.">
        <title>The Global Catalogue of Microorganisms (GCM) 10K type strain sequencing project: providing services to taxonomists for standard genome sequencing and annotation.</title>
        <authorList>
            <consortium name="The Broad Institute Genomics Platform"/>
            <consortium name="The Broad Institute Genome Sequencing Center for Infectious Disease"/>
            <person name="Wu L."/>
            <person name="Ma J."/>
        </authorList>
    </citation>
    <scope>NUCLEOTIDE SEQUENCE [LARGE SCALE GENOMIC DNA]</scope>
    <source>
        <strain evidence="3">CCUG 57942</strain>
    </source>
</reference>
<dbReference type="InterPro" id="IPR021279">
    <property type="entry name" value="DUF2721"/>
</dbReference>
<protein>
    <submittedName>
        <fullName evidence="2">DUF2721 domain-containing protein</fullName>
    </submittedName>
</protein>
<keyword evidence="1" id="KW-1133">Transmembrane helix</keyword>
<comment type="caution">
    <text evidence="2">The sequence shown here is derived from an EMBL/GenBank/DDBJ whole genome shotgun (WGS) entry which is preliminary data.</text>
</comment>
<evidence type="ECO:0000313" key="2">
    <source>
        <dbReference type="EMBL" id="MFD2160698.1"/>
    </source>
</evidence>